<dbReference type="Proteomes" id="UP000025227">
    <property type="component" value="Unplaced"/>
</dbReference>
<feature type="disulfide bond" evidence="3">
    <location>
        <begin position="351"/>
        <end position="366"/>
    </location>
</feature>
<evidence type="ECO:0000256" key="2">
    <source>
        <dbReference type="ARBA" id="ARBA00023157"/>
    </source>
</evidence>
<feature type="disulfide bond" evidence="3">
    <location>
        <begin position="429"/>
        <end position="444"/>
    </location>
</feature>
<name>A0A7I4YYY8_HAECO</name>
<organism evidence="6 7">
    <name type="scientific">Haemonchus contortus</name>
    <name type="common">Barber pole worm</name>
    <dbReference type="NCBI Taxonomy" id="6289"/>
    <lineage>
        <taxon>Eukaryota</taxon>
        <taxon>Metazoa</taxon>
        <taxon>Ecdysozoa</taxon>
        <taxon>Nematoda</taxon>
        <taxon>Chromadorea</taxon>
        <taxon>Rhabditida</taxon>
        <taxon>Rhabditina</taxon>
        <taxon>Rhabditomorpha</taxon>
        <taxon>Strongyloidea</taxon>
        <taxon>Trichostrongylidae</taxon>
        <taxon>Haemonchus</taxon>
    </lineage>
</organism>
<feature type="region of interest" description="Disordered" evidence="4">
    <location>
        <begin position="19"/>
        <end position="50"/>
    </location>
</feature>
<dbReference type="WBParaSite" id="HCON_00165600-00001">
    <property type="protein sequence ID" value="HCON_00165600-00001"/>
    <property type="gene ID" value="HCON_00165600"/>
</dbReference>
<proteinExistence type="predicted"/>
<evidence type="ECO:0000256" key="5">
    <source>
        <dbReference type="SAM" id="Phobius"/>
    </source>
</evidence>
<evidence type="ECO:0000256" key="1">
    <source>
        <dbReference type="ARBA" id="ARBA00004308"/>
    </source>
</evidence>
<accession>A0A7I4YYY8</accession>
<evidence type="ECO:0000256" key="4">
    <source>
        <dbReference type="SAM" id="MobiDB-lite"/>
    </source>
</evidence>
<sequence>MSLPFDPTLDCSAAKYSLEDNKSRPPLTNMQNQGNMYTPRTGQQQQVDGIDDSYPKSGLERFRDYIGRTCCSCFLKLPVVVIVIAICILVALLLALIPAVVILTSAVESEAQRQVSDGVDMQIIRNSHIFPKPDPLDDEDDILDGLRRSGITTVHGIPSTALFPPNVSLCEGFGFACTIQPSTVISTALRCDGKSDCPDGSDELNCKECQSAFSCSISKKSKVKVCLRAEQLCDGITHCPDEYDEQEHCKEECGEDELKCPSTSLCLPSDSICDGIVDCDTEDDETNCKKCKRGAQLCKPTNRCIPPGQLCDGIPQCPDGSDEKDCDCRSCCGSGKALCSDGTCLERSRVCDGVVDCSDGVDEEDCPGTCILNKNAKIPQVVCADGRRYPKAEACSGVIEQCAYNCTECDKQLAFTCKDKKCIPQMLVCDGIDDCLDGEDENDCSCTGLNKFECRSASGKPKCISKQKVCDGVWDCMDGKDETNCNSCPSNALRCPGEGTCIPKLSRCDGIADCRDGSDETNCTCEECIGNHWNTYMCGATSHCFRREEVCAPYTLCPNATKADKVYCAGRALRGMDWLE</sequence>
<dbReference type="OMA" id="FHCTDGP"/>
<dbReference type="PRINTS" id="PR00261">
    <property type="entry name" value="LDLRECEPTOR"/>
</dbReference>
<dbReference type="Gene3D" id="4.10.400.10">
    <property type="entry name" value="Low-density Lipoprotein Receptor"/>
    <property type="match status" value="7"/>
</dbReference>
<keyword evidence="5" id="KW-1133">Transmembrane helix</keyword>
<dbReference type="InterPro" id="IPR036055">
    <property type="entry name" value="LDL_receptor-like_sf"/>
</dbReference>
<dbReference type="GO" id="GO:0005886">
    <property type="term" value="C:plasma membrane"/>
    <property type="evidence" value="ECO:0007669"/>
    <property type="project" value="TreeGrafter"/>
</dbReference>
<reference evidence="7" key="1">
    <citation type="submission" date="2020-12" db="UniProtKB">
        <authorList>
            <consortium name="WormBaseParasite"/>
        </authorList>
    </citation>
    <scope>IDENTIFICATION</scope>
    <source>
        <strain evidence="7">MHco3</strain>
    </source>
</reference>
<feature type="disulfide bond" evidence="3">
    <location>
        <begin position="332"/>
        <end position="344"/>
    </location>
</feature>
<comment type="caution">
    <text evidence="3">Lacks conserved residue(s) required for the propagation of feature annotation.</text>
</comment>
<dbReference type="PANTHER" id="PTHR22722">
    <property type="entry name" value="LOW-DENSITY LIPOPROTEIN RECEPTOR-RELATED PROTEIN 2-RELATED"/>
    <property type="match status" value="1"/>
</dbReference>
<keyword evidence="5" id="KW-0472">Membrane</keyword>
<comment type="subcellular location">
    <subcellularLocation>
        <location evidence="1">Endomembrane system</location>
    </subcellularLocation>
</comment>
<dbReference type="SUPFAM" id="SSF57424">
    <property type="entry name" value="LDL receptor-like module"/>
    <property type="match status" value="7"/>
</dbReference>
<evidence type="ECO:0000313" key="7">
    <source>
        <dbReference type="WBParaSite" id="HCON_00165600-00001"/>
    </source>
</evidence>
<dbReference type="Pfam" id="PF00057">
    <property type="entry name" value="Ldl_recept_a"/>
    <property type="match status" value="6"/>
</dbReference>
<dbReference type="InterPro" id="IPR002172">
    <property type="entry name" value="LDrepeatLR_classA_rpt"/>
</dbReference>
<keyword evidence="5" id="KW-0812">Transmembrane</keyword>
<dbReference type="AlphaFoldDB" id="A0A7I4YYY8"/>
<feature type="disulfide bond" evidence="3">
    <location>
        <begin position="339"/>
        <end position="357"/>
    </location>
</feature>
<dbReference type="GO" id="GO:0043235">
    <property type="term" value="C:receptor complex"/>
    <property type="evidence" value="ECO:0007669"/>
    <property type="project" value="TreeGrafter"/>
</dbReference>
<dbReference type="OrthoDB" id="10062665at2759"/>
<dbReference type="InterPro" id="IPR051221">
    <property type="entry name" value="LDLR-related"/>
</dbReference>
<feature type="disulfide bond" evidence="3">
    <location>
        <begin position="508"/>
        <end position="523"/>
    </location>
</feature>
<dbReference type="CDD" id="cd00112">
    <property type="entry name" value="LDLa"/>
    <property type="match status" value="6"/>
</dbReference>
<feature type="disulfide bond" evidence="3">
    <location>
        <begin position="273"/>
        <end position="288"/>
    </location>
</feature>
<feature type="disulfide bond" evidence="3">
    <location>
        <begin position="191"/>
        <end position="206"/>
    </location>
</feature>
<dbReference type="PANTHER" id="PTHR22722:SF14">
    <property type="entry name" value="MEGALIN, ISOFORM A"/>
    <property type="match status" value="1"/>
</dbReference>
<dbReference type="GO" id="GO:0005041">
    <property type="term" value="F:low-density lipoprotein particle receptor activity"/>
    <property type="evidence" value="ECO:0007669"/>
    <property type="project" value="TreeGrafter"/>
</dbReference>
<feature type="disulfide bond" evidence="3">
    <location>
        <begin position="470"/>
        <end position="485"/>
    </location>
</feature>
<feature type="compositionally biased region" description="Polar residues" evidence="4">
    <location>
        <begin position="26"/>
        <end position="47"/>
    </location>
</feature>
<feature type="disulfide bond" evidence="3">
    <location>
        <begin position="311"/>
        <end position="326"/>
    </location>
</feature>
<dbReference type="PROSITE" id="PS50068">
    <property type="entry name" value="LDLRA_2"/>
    <property type="match status" value="8"/>
</dbReference>
<evidence type="ECO:0000313" key="6">
    <source>
        <dbReference type="Proteomes" id="UP000025227"/>
    </source>
</evidence>
<keyword evidence="6" id="KW-1185">Reference proteome</keyword>
<feature type="transmembrane region" description="Helical" evidence="5">
    <location>
        <begin position="77"/>
        <end position="103"/>
    </location>
</feature>
<keyword evidence="2 3" id="KW-1015">Disulfide bond</keyword>
<evidence type="ECO:0000256" key="3">
    <source>
        <dbReference type="PROSITE-ProRule" id="PRU00124"/>
    </source>
</evidence>
<dbReference type="SMART" id="SM00192">
    <property type="entry name" value="LDLa"/>
    <property type="match status" value="8"/>
</dbReference>
<protein>
    <submittedName>
        <fullName evidence="7">Terribly reduced optic lobes</fullName>
    </submittedName>
</protein>
<feature type="disulfide bond" evidence="3">
    <location>
        <begin position="417"/>
        <end position="435"/>
    </location>
</feature>